<reference evidence="9" key="1">
    <citation type="submission" date="2018-12" db="EMBL/GenBank/DDBJ databases">
        <authorList>
            <person name="Syme R.A."/>
            <person name="Farfan-Caceres L."/>
            <person name="Lichtenzveig J."/>
        </authorList>
    </citation>
    <scope>NUCLEOTIDE SEQUENCE</scope>
    <source>
        <strain evidence="9">Al4</strain>
    </source>
</reference>
<dbReference type="InterPro" id="IPR025877">
    <property type="entry name" value="MobA-like_NTP_Trfase"/>
</dbReference>
<dbReference type="EMBL" id="RZGK01000019">
    <property type="protein sequence ID" value="KAF9692136.1"/>
    <property type="molecule type" value="Genomic_DNA"/>
</dbReference>
<comment type="caution">
    <text evidence="9">The sequence shown here is derived from an EMBL/GenBank/DDBJ whole genome shotgun (WGS) entry which is preliminary data.</text>
</comment>
<evidence type="ECO:0000256" key="7">
    <source>
        <dbReference type="ARBA" id="ARBA00023150"/>
    </source>
</evidence>
<evidence type="ECO:0000313" key="9">
    <source>
        <dbReference type="EMBL" id="KAF9692136.1"/>
    </source>
</evidence>
<evidence type="ECO:0000256" key="2">
    <source>
        <dbReference type="ARBA" id="ARBA00022679"/>
    </source>
</evidence>
<dbReference type="Proteomes" id="UP000651452">
    <property type="component" value="Unassembled WGS sequence"/>
</dbReference>
<keyword evidence="6" id="KW-0342">GTP-binding</keyword>
<dbReference type="AlphaFoldDB" id="A0A8H7MBU5"/>
<keyword evidence="3" id="KW-0479">Metal-binding</keyword>
<dbReference type="OrthoDB" id="20872at2759"/>
<dbReference type="SUPFAM" id="SSF53448">
    <property type="entry name" value="Nucleotide-diphospho-sugar transferases"/>
    <property type="match status" value="1"/>
</dbReference>
<evidence type="ECO:0000256" key="5">
    <source>
        <dbReference type="ARBA" id="ARBA00022842"/>
    </source>
</evidence>
<evidence type="ECO:0000259" key="8">
    <source>
        <dbReference type="Pfam" id="PF12804"/>
    </source>
</evidence>
<keyword evidence="7" id="KW-0501">Molybdenum cofactor biosynthesis</keyword>
<dbReference type="Pfam" id="PF12804">
    <property type="entry name" value="NTP_transf_3"/>
    <property type="match status" value="1"/>
</dbReference>
<evidence type="ECO:0000256" key="1">
    <source>
        <dbReference type="ARBA" id="ARBA00022490"/>
    </source>
</evidence>
<dbReference type="Gene3D" id="3.90.550.10">
    <property type="entry name" value="Spore Coat Polysaccharide Biosynthesis Protein SpsA, Chain A"/>
    <property type="match status" value="1"/>
</dbReference>
<dbReference type="GO" id="GO:0005525">
    <property type="term" value="F:GTP binding"/>
    <property type="evidence" value="ECO:0007669"/>
    <property type="project" value="UniProtKB-KW"/>
</dbReference>
<gene>
    <name evidence="9" type="ORF">EKO04_009888</name>
</gene>
<sequence length="222" mass="24461">MDDSDSMKLLILAGGQSSRMGSPKHLLPIPSTNQPLYQQLVHVMHIAFPETHTIHFSVTDNSALDDVLQQGEMLLPTKTGPRHVGLKRISDKAAQNIGPAAGLIAAHRYDQNANWVVVACDFPLLDPAALCQLRESYQAPITCFVNSAGFSEPLLAVWGPEALRKLLENVEAGRSGPNYTVKQLKGKLIAPTEHDWILNTNTREEWDVARLRIKQPQSIEGT</sequence>
<keyword evidence="5" id="KW-0460">Magnesium</keyword>
<dbReference type="GO" id="GO:0006777">
    <property type="term" value="P:Mo-molybdopterin cofactor biosynthetic process"/>
    <property type="evidence" value="ECO:0007669"/>
    <property type="project" value="UniProtKB-KW"/>
</dbReference>
<dbReference type="InterPro" id="IPR013482">
    <property type="entry name" value="Molybde_CF_guanTrfase"/>
</dbReference>
<dbReference type="GO" id="GO:0046872">
    <property type="term" value="F:metal ion binding"/>
    <property type="evidence" value="ECO:0007669"/>
    <property type="project" value="UniProtKB-KW"/>
</dbReference>
<organism evidence="9 10">
    <name type="scientific">Ascochyta lentis</name>
    <dbReference type="NCBI Taxonomy" id="205686"/>
    <lineage>
        <taxon>Eukaryota</taxon>
        <taxon>Fungi</taxon>
        <taxon>Dikarya</taxon>
        <taxon>Ascomycota</taxon>
        <taxon>Pezizomycotina</taxon>
        <taxon>Dothideomycetes</taxon>
        <taxon>Pleosporomycetidae</taxon>
        <taxon>Pleosporales</taxon>
        <taxon>Pleosporineae</taxon>
        <taxon>Didymellaceae</taxon>
        <taxon>Ascochyta</taxon>
    </lineage>
</organism>
<protein>
    <recommendedName>
        <fullName evidence="8">MobA-like NTP transferase domain-containing protein</fullName>
    </recommendedName>
</protein>
<keyword evidence="10" id="KW-1185">Reference proteome</keyword>
<dbReference type="InterPro" id="IPR029044">
    <property type="entry name" value="Nucleotide-diphossugar_trans"/>
</dbReference>
<reference evidence="9" key="2">
    <citation type="submission" date="2020-09" db="EMBL/GenBank/DDBJ databases">
        <title>Reference genome assembly for Australian Ascochyta lentis isolate Al4.</title>
        <authorList>
            <person name="Lee R.C."/>
            <person name="Farfan-Caceres L.M."/>
            <person name="Debler J.W."/>
            <person name="Williams A.H."/>
            <person name="Henares B.M."/>
        </authorList>
    </citation>
    <scope>NUCLEOTIDE SEQUENCE</scope>
    <source>
        <strain evidence="9">Al4</strain>
    </source>
</reference>
<evidence type="ECO:0000256" key="6">
    <source>
        <dbReference type="ARBA" id="ARBA00023134"/>
    </source>
</evidence>
<evidence type="ECO:0000256" key="4">
    <source>
        <dbReference type="ARBA" id="ARBA00022741"/>
    </source>
</evidence>
<dbReference type="PANTHER" id="PTHR19136:SF81">
    <property type="entry name" value="MOLYBDENUM COFACTOR GUANYLYLTRANSFERASE"/>
    <property type="match status" value="1"/>
</dbReference>
<dbReference type="GO" id="GO:0016779">
    <property type="term" value="F:nucleotidyltransferase activity"/>
    <property type="evidence" value="ECO:0007669"/>
    <property type="project" value="TreeGrafter"/>
</dbReference>
<keyword evidence="4" id="KW-0547">Nucleotide-binding</keyword>
<feature type="domain" description="MobA-like NTP transferase" evidence="8">
    <location>
        <begin position="10"/>
        <end position="169"/>
    </location>
</feature>
<dbReference type="CDD" id="cd02503">
    <property type="entry name" value="MobA"/>
    <property type="match status" value="1"/>
</dbReference>
<keyword evidence="1" id="KW-0963">Cytoplasm</keyword>
<accession>A0A8H7MBU5</accession>
<keyword evidence="2" id="KW-0808">Transferase</keyword>
<name>A0A8H7MBU5_9PLEO</name>
<dbReference type="PANTHER" id="PTHR19136">
    <property type="entry name" value="MOLYBDENUM COFACTOR GUANYLYLTRANSFERASE"/>
    <property type="match status" value="1"/>
</dbReference>
<evidence type="ECO:0000313" key="10">
    <source>
        <dbReference type="Proteomes" id="UP000651452"/>
    </source>
</evidence>
<evidence type="ECO:0000256" key="3">
    <source>
        <dbReference type="ARBA" id="ARBA00022723"/>
    </source>
</evidence>
<proteinExistence type="predicted"/>